<keyword evidence="7 8" id="KW-0472">Membrane</keyword>
<keyword evidence="12" id="KW-1185">Reference proteome</keyword>
<feature type="region of interest" description="Disordered" evidence="9">
    <location>
        <begin position="1"/>
        <end position="21"/>
    </location>
</feature>
<feature type="transmembrane region" description="Helical" evidence="8">
    <location>
        <begin position="98"/>
        <end position="121"/>
    </location>
</feature>
<feature type="transmembrane region" description="Helical" evidence="8">
    <location>
        <begin position="183"/>
        <end position="203"/>
    </location>
</feature>
<feature type="domain" description="ABC transmembrane type-1" evidence="10">
    <location>
        <begin position="94"/>
        <end position="304"/>
    </location>
</feature>
<dbReference type="Gene3D" id="1.10.3720.10">
    <property type="entry name" value="MetI-like"/>
    <property type="match status" value="1"/>
</dbReference>
<name>A0A496PIC2_9MICC</name>
<evidence type="ECO:0000259" key="10">
    <source>
        <dbReference type="PROSITE" id="PS50928"/>
    </source>
</evidence>
<sequence length="314" mass="34428">MSVSLDKPRGPAPKKPRDLRSAEEIKVEKKKGRMGLYLILPGMAYMALFFAAPVVVLLSMSLFVKPEGAEIGEFVPGWNWAAYGDMLGHYWPVLVRSFVFALIATIAALIIAFPMAYLVAVRLRGKPLLKGVLLVLLVAPFFSSFILRTQAWKQILADEGFIAQTLKAVAILPQDASLTATPFAVICGLTYNFLPFMMLPIYASLERLDVRLLEAAGDLYASPVRTFAKVTLPQAMPGVFAGTLLTFIPAAGDYVNAAILGNNRDTSMIGQVIDSRFFKVIDYPGAAALSVILMICILILVLIYIRRFGTKDLF</sequence>
<keyword evidence="6 8" id="KW-1133">Transmembrane helix</keyword>
<feature type="transmembrane region" description="Helical" evidence="8">
    <location>
        <begin position="128"/>
        <end position="147"/>
    </location>
</feature>
<evidence type="ECO:0000256" key="1">
    <source>
        <dbReference type="ARBA" id="ARBA00004651"/>
    </source>
</evidence>
<dbReference type="Proteomes" id="UP000273119">
    <property type="component" value="Unassembled WGS sequence"/>
</dbReference>
<evidence type="ECO:0000256" key="2">
    <source>
        <dbReference type="ARBA" id="ARBA00007069"/>
    </source>
</evidence>
<proteinExistence type="inferred from homology"/>
<evidence type="ECO:0000256" key="8">
    <source>
        <dbReference type="RuleBase" id="RU363032"/>
    </source>
</evidence>
<evidence type="ECO:0000256" key="6">
    <source>
        <dbReference type="ARBA" id="ARBA00022989"/>
    </source>
</evidence>
<protein>
    <submittedName>
        <fullName evidence="11">ABC transporter permease</fullName>
    </submittedName>
</protein>
<comment type="caution">
    <text evidence="11">The sequence shown here is derived from an EMBL/GenBank/DDBJ whole genome shotgun (WGS) entry which is preliminary data.</text>
</comment>
<evidence type="ECO:0000313" key="11">
    <source>
        <dbReference type="EMBL" id="RKW70222.1"/>
    </source>
</evidence>
<comment type="similarity">
    <text evidence="2">Belongs to the binding-protein-dependent transport system permease family. CysTW subfamily.</text>
</comment>
<evidence type="ECO:0000256" key="3">
    <source>
        <dbReference type="ARBA" id="ARBA00022448"/>
    </source>
</evidence>
<keyword evidence="4" id="KW-1003">Cell membrane</keyword>
<accession>A0A496PIC2</accession>
<dbReference type="InterPro" id="IPR035906">
    <property type="entry name" value="MetI-like_sf"/>
</dbReference>
<comment type="subcellular location">
    <subcellularLocation>
        <location evidence="1 8">Cell membrane</location>
        <topology evidence="1 8">Multi-pass membrane protein</topology>
    </subcellularLocation>
</comment>
<keyword evidence="3 8" id="KW-0813">Transport</keyword>
<feature type="transmembrane region" description="Helical" evidence="8">
    <location>
        <begin position="36"/>
        <end position="58"/>
    </location>
</feature>
<dbReference type="PANTHER" id="PTHR42929:SF1">
    <property type="entry name" value="INNER MEMBRANE ABC TRANSPORTER PERMEASE PROTEIN YDCU-RELATED"/>
    <property type="match status" value="1"/>
</dbReference>
<dbReference type="PROSITE" id="PS50928">
    <property type="entry name" value="ABC_TM1"/>
    <property type="match status" value="1"/>
</dbReference>
<feature type="transmembrane region" description="Helical" evidence="8">
    <location>
        <begin position="286"/>
        <end position="305"/>
    </location>
</feature>
<dbReference type="RefSeq" id="WP_121485412.1">
    <property type="nucleotide sequence ID" value="NZ_QQXL01000005.1"/>
</dbReference>
<dbReference type="CDD" id="cd06261">
    <property type="entry name" value="TM_PBP2"/>
    <property type="match status" value="1"/>
</dbReference>
<evidence type="ECO:0000256" key="9">
    <source>
        <dbReference type="SAM" id="MobiDB-lite"/>
    </source>
</evidence>
<dbReference type="GO" id="GO:0055085">
    <property type="term" value="P:transmembrane transport"/>
    <property type="evidence" value="ECO:0007669"/>
    <property type="project" value="InterPro"/>
</dbReference>
<gene>
    <name evidence="11" type="ORF">DWQ67_09795</name>
</gene>
<organism evidence="11 12">
    <name type="scientific">Galactobacter caseinivorans</name>
    <dbReference type="NCBI Taxonomy" id="2676123"/>
    <lineage>
        <taxon>Bacteria</taxon>
        <taxon>Bacillati</taxon>
        <taxon>Actinomycetota</taxon>
        <taxon>Actinomycetes</taxon>
        <taxon>Micrococcales</taxon>
        <taxon>Micrococcaceae</taxon>
        <taxon>Galactobacter</taxon>
    </lineage>
</organism>
<dbReference type="Pfam" id="PF00528">
    <property type="entry name" value="BPD_transp_1"/>
    <property type="match status" value="1"/>
</dbReference>
<dbReference type="InterPro" id="IPR000515">
    <property type="entry name" value="MetI-like"/>
</dbReference>
<evidence type="ECO:0000313" key="12">
    <source>
        <dbReference type="Proteomes" id="UP000273119"/>
    </source>
</evidence>
<evidence type="ECO:0000256" key="7">
    <source>
        <dbReference type="ARBA" id="ARBA00023136"/>
    </source>
</evidence>
<reference evidence="11 12" key="1">
    <citation type="submission" date="2018-07" db="EMBL/GenBank/DDBJ databases">
        <title>Arthrobacter sp. nov., isolated from raw cow's milk with high bacterial count.</title>
        <authorList>
            <person name="Hahne J."/>
            <person name="Isele D."/>
            <person name="Lipski A."/>
        </authorList>
    </citation>
    <scope>NUCLEOTIDE SEQUENCE [LARGE SCALE GENOMIC DNA]</scope>
    <source>
        <strain evidence="11 12">JZ R-183</strain>
    </source>
</reference>
<dbReference type="SUPFAM" id="SSF161098">
    <property type="entry name" value="MetI-like"/>
    <property type="match status" value="1"/>
</dbReference>
<dbReference type="PANTHER" id="PTHR42929">
    <property type="entry name" value="INNER MEMBRANE ABC TRANSPORTER PERMEASE PROTEIN YDCU-RELATED-RELATED"/>
    <property type="match status" value="1"/>
</dbReference>
<evidence type="ECO:0000256" key="4">
    <source>
        <dbReference type="ARBA" id="ARBA00022475"/>
    </source>
</evidence>
<keyword evidence="5 8" id="KW-0812">Transmembrane</keyword>
<dbReference type="AlphaFoldDB" id="A0A496PIC2"/>
<dbReference type="GO" id="GO:0005886">
    <property type="term" value="C:plasma membrane"/>
    <property type="evidence" value="ECO:0007669"/>
    <property type="project" value="UniProtKB-SubCell"/>
</dbReference>
<evidence type="ECO:0000256" key="5">
    <source>
        <dbReference type="ARBA" id="ARBA00022692"/>
    </source>
</evidence>
<dbReference type="EMBL" id="QQXL01000005">
    <property type="protein sequence ID" value="RKW70222.1"/>
    <property type="molecule type" value="Genomic_DNA"/>
</dbReference>